<comment type="caution">
    <text evidence="2">The sequence shown here is derived from an EMBL/GenBank/DDBJ whole genome shotgun (WGS) entry which is preliminary data.</text>
</comment>
<feature type="transmembrane region" description="Helical" evidence="1">
    <location>
        <begin position="121"/>
        <end position="140"/>
    </location>
</feature>
<keyword evidence="1" id="KW-0472">Membrane</keyword>
<proteinExistence type="predicted"/>
<feature type="transmembrane region" description="Helical" evidence="1">
    <location>
        <begin position="93"/>
        <end position="109"/>
    </location>
</feature>
<dbReference type="EMBL" id="BAAFRS010000055">
    <property type="protein sequence ID" value="GAB1220640.1"/>
    <property type="molecule type" value="Genomic_DNA"/>
</dbReference>
<reference evidence="2 3" key="1">
    <citation type="journal article" date="2019" name="PLoS Negl. Trop. Dis.">
        <title>Whole genome sequencing of Entamoeba nuttalli reveals mammalian host-related molecular signatures and a novel octapeptide-repeat surface protein.</title>
        <authorList>
            <person name="Tanaka M."/>
            <person name="Makiuchi T."/>
            <person name="Komiyama T."/>
            <person name="Shiina T."/>
            <person name="Osaki K."/>
            <person name="Tachibana H."/>
        </authorList>
    </citation>
    <scope>NUCLEOTIDE SEQUENCE [LARGE SCALE GENOMIC DNA]</scope>
    <source>
        <strain evidence="2 3">P19-061405</strain>
    </source>
</reference>
<feature type="transmembrane region" description="Helical" evidence="1">
    <location>
        <begin position="48"/>
        <end position="73"/>
    </location>
</feature>
<sequence length="256" mass="30142">MLLEQFTTRISRLPYSSYIVKLIILLFIISIPLLTIPKIFYKILPIPILIITLLPLLTFSSVSYFIFHIVYYISVLLNLTLPYSFKYFLYHQLFNELIYNVLLFQRLFAFKNSSHSMQLSITHNLFVISSFLRIFATLTIVLLPSYYMLIFFFYSFSILSLVFSYSLEITTTHLKRLFILWGFSLSILLMIYGIYHSFPFNKIIFSIFKYCLLVLSSVFGSLLLYYLPNQYLHSNDSSVPFFESETSDLSLLVNDD</sequence>
<name>A0ABQ0DCQ0_9EUKA</name>
<evidence type="ECO:0000256" key="1">
    <source>
        <dbReference type="SAM" id="Phobius"/>
    </source>
</evidence>
<protein>
    <submittedName>
        <fullName evidence="2">Uncharacterized protein</fullName>
    </submittedName>
</protein>
<feature type="transmembrane region" description="Helical" evidence="1">
    <location>
        <begin position="177"/>
        <end position="195"/>
    </location>
</feature>
<feature type="transmembrane region" description="Helical" evidence="1">
    <location>
        <begin position="146"/>
        <end position="165"/>
    </location>
</feature>
<gene>
    <name evidence="2" type="ORF">ENUP19_0055G0109</name>
</gene>
<dbReference type="Proteomes" id="UP001628156">
    <property type="component" value="Unassembled WGS sequence"/>
</dbReference>
<organism evidence="2 3">
    <name type="scientific">Entamoeba nuttalli</name>
    <dbReference type="NCBI Taxonomy" id="412467"/>
    <lineage>
        <taxon>Eukaryota</taxon>
        <taxon>Amoebozoa</taxon>
        <taxon>Evosea</taxon>
        <taxon>Archamoebae</taxon>
        <taxon>Mastigamoebida</taxon>
        <taxon>Entamoebidae</taxon>
        <taxon>Entamoeba</taxon>
    </lineage>
</organism>
<keyword evidence="3" id="KW-1185">Reference proteome</keyword>
<accession>A0ABQ0DCQ0</accession>
<feature type="transmembrane region" description="Helical" evidence="1">
    <location>
        <begin position="15"/>
        <end position="36"/>
    </location>
</feature>
<evidence type="ECO:0000313" key="2">
    <source>
        <dbReference type="EMBL" id="GAB1220640.1"/>
    </source>
</evidence>
<evidence type="ECO:0000313" key="3">
    <source>
        <dbReference type="Proteomes" id="UP001628156"/>
    </source>
</evidence>
<feature type="transmembrane region" description="Helical" evidence="1">
    <location>
        <begin position="207"/>
        <end position="227"/>
    </location>
</feature>
<keyword evidence="1" id="KW-0812">Transmembrane</keyword>
<keyword evidence="1" id="KW-1133">Transmembrane helix</keyword>